<accession>A0A8P4K328</accession>
<reference evidence="5" key="2">
    <citation type="submission" date="2025-09" db="UniProtKB">
        <authorList>
            <consortium name="Ensembl"/>
        </authorList>
    </citation>
    <scope>IDENTIFICATION</scope>
</reference>
<reference evidence="5" key="1">
    <citation type="submission" date="2025-08" db="UniProtKB">
        <authorList>
            <consortium name="Ensembl"/>
        </authorList>
    </citation>
    <scope>IDENTIFICATION</scope>
</reference>
<protein>
    <submittedName>
        <fullName evidence="5">Lipase, gastric</fullName>
    </submittedName>
</protein>
<dbReference type="FunFam" id="3.40.50.1820:FF:000012">
    <property type="entry name" value="Lipase"/>
    <property type="match status" value="1"/>
</dbReference>
<sequence>MNITEIVRRWGYPAEEHEVLTEDEYILTVNRIPQGLKHTTGLRPAVLLQHGLLAAGSNWITNPPNSSLGYVLANAGYDVWMGNSRGNTWSRKHQTLKPEQEDFWRFSYDELALKDLPAVVNHILKVTGQDQIYYIGHSQGTTIAFIAFSTLPELASKIKLFVGLAPVATVAFTASPMTKLSVLPEFLIWDLFGRRDFLPQSHMIEWFAEHVCGKQLLSELCGNLFFILCGFDEKNLNMTRTPVYTTHCPAGTSVQNMVHWAQSTPPLYQVQNMKVPTALFSGGKDTLADPKDVAVLLTQVSNLVYHQHIEHWEHLDFIWGLDAPELMFPSILKLLQQH</sequence>
<dbReference type="GO" id="GO:0016042">
    <property type="term" value="P:lipid catabolic process"/>
    <property type="evidence" value="ECO:0007669"/>
    <property type="project" value="UniProtKB-KW"/>
</dbReference>
<evidence type="ECO:0000256" key="1">
    <source>
        <dbReference type="ARBA" id="ARBA00010701"/>
    </source>
</evidence>
<name>A0A8P4K328_DICLA</name>
<dbReference type="PANTHER" id="PTHR11005">
    <property type="entry name" value="LYSOSOMAL ACID LIPASE-RELATED"/>
    <property type="match status" value="1"/>
</dbReference>
<dbReference type="InterPro" id="IPR000073">
    <property type="entry name" value="AB_hydrolase_1"/>
</dbReference>
<evidence type="ECO:0000313" key="5">
    <source>
        <dbReference type="Ensembl" id="ENSDLAP00005064843.1"/>
    </source>
</evidence>
<evidence type="ECO:0000256" key="2">
    <source>
        <dbReference type="ARBA" id="ARBA00022963"/>
    </source>
</evidence>
<dbReference type="AlphaFoldDB" id="A0A8P4K328"/>
<evidence type="ECO:0000256" key="3">
    <source>
        <dbReference type="ARBA" id="ARBA00023098"/>
    </source>
</evidence>
<dbReference type="SUPFAM" id="SSF53474">
    <property type="entry name" value="alpha/beta-Hydrolases"/>
    <property type="match status" value="1"/>
</dbReference>
<keyword evidence="6" id="KW-1185">Reference proteome</keyword>
<proteinExistence type="inferred from homology"/>
<dbReference type="Pfam" id="PF00561">
    <property type="entry name" value="Abhydrolase_1"/>
    <property type="match status" value="1"/>
</dbReference>
<dbReference type="InterPro" id="IPR029058">
    <property type="entry name" value="AB_hydrolase_fold"/>
</dbReference>
<keyword evidence="2" id="KW-0442">Lipid degradation</keyword>
<evidence type="ECO:0000259" key="4">
    <source>
        <dbReference type="Pfam" id="PF00561"/>
    </source>
</evidence>
<gene>
    <name evidence="5" type="primary">lipf</name>
</gene>
<organism evidence="5 6">
    <name type="scientific">Dicentrarchus labrax</name>
    <name type="common">European seabass</name>
    <name type="synonym">Morone labrax</name>
    <dbReference type="NCBI Taxonomy" id="13489"/>
    <lineage>
        <taxon>Eukaryota</taxon>
        <taxon>Metazoa</taxon>
        <taxon>Chordata</taxon>
        <taxon>Craniata</taxon>
        <taxon>Vertebrata</taxon>
        <taxon>Euteleostomi</taxon>
        <taxon>Actinopterygii</taxon>
        <taxon>Neopterygii</taxon>
        <taxon>Teleostei</taxon>
        <taxon>Neoteleostei</taxon>
        <taxon>Acanthomorphata</taxon>
        <taxon>Eupercaria</taxon>
        <taxon>Moronidae</taxon>
        <taxon>Dicentrarchus</taxon>
    </lineage>
</organism>
<comment type="similarity">
    <text evidence="1">Belongs to the AB hydrolase superfamily. Lipase family.</text>
</comment>
<keyword evidence="3" id="KW-0443">Lipid metabolism</keyword>
<dbReference type="Gene3D" id="3.40.50.1820">
    <property type="entry name" value="alpha/beta hydrolase"/>
    <property type="match status" value="1"/>
</dbReference>
<dbReference type="Ensembl" id="ENSDLAT00005069162.1">
    <property type="protein sequence ID" value="ENSDLAP00005064843.1"/>
    <property type="gene ID" value="ENSDLAG00005016665.2"/>
</dbReference>
<evidence type="ECO:0000313" key="6">
    <source>
        <dbReference type="Proteomes" id="UP000694389"/>
    </source>
</evidence>
<dbReference type="Proteomes" id="UP000694389">
    <property type="component" value="Unassembled WGS sequence"/>
</dbReference>
<feature type="domain" description="AB hydrolase-1" evidence="4">
    <location>
        <begin position="44"/>
        <end position="320"/>
    </location>
</feature>
<dbReference type="GeneTree" id="ENSGT00940000154696"/>